<keyword evidence="2" id="KW-1185">Reference proteome</keyword>
<accession>A0A286RL86</accession>
<organism evidence="1 2">
    <name type="scientific">Thermogutta terrifontis</name>
    <dbReference type="NCBI Taxonomy" id="1331910"/>
    <lineage>
        <taxon>Bacteria</taxon>
        <taxon>Pseudomonadati</taxon>
        <taxon>Planctomycetota</taxon>
        <taxon>Planctomycetia</taxon>
        <taxon>Pirellulales</taxon>
        <taxon>Thermoguttaceae</taxon>
        <taxon>Thermogutta</taxon>
    </lineage>
</organism>
<name>A0A286RL86_9BACT</name>
<reference evidence="1 2" key="1">
    <citation type="journal article" name="Front. Microbiol.">
        <title>Sugar Metabolism of the First Thermophilic Planctomycete Thermogutta terrifontis: Comparative Genomic and Transcriptomic Approaches.</title>
        <authorList>
            <person name="Elcheninov A.G."/>
            <person name="Menzel P."/>
            <person name="Gudbergsdottir S.R."/>
            <person name="Slesarev A.I."/>
            <person name="Kadnikov V.V."/>
            <person name="Krogh A."/>
            <person name="Bonch-Osmolovskaya E.A."/>
            <person name="Peng X."/>
            <person name="Kublanov I.V."/>
        </authorList>
    </citation>
    <scope>NUCLEOTIDE SEQUENCE [LARGE SCALE GENOMIC DNA]</scope>
    <source>
        <strain evidence="1 2">R1</strain>
    </source>
</reference>
<dbReference type="EMBL" id="CP018477">
    <property type="protein sequence ID" value="ASV76734.1"/>
    <property type="molecule type" value="Genomic_DNA"/>
</dbReference>
<dbReference type="Proteomes" id="UP000215086">
    <property type="component" value="Chromosome"/>
</dbReference>
<dbReference type="AlphaFoldDB" id="A0A286RL86"/>
<protein>
    <submittedName>
        <fullName evidence="1">Uncharacterized protein</fullName>
    </submittedName>
</protein>
<gene>
    <name evidence="1" type="ORF">THTE_4133</name>
</gene>
<proteinExistence type="predicted"/>
<sequence length="48" mass="5340">MRSQNDSAANKCVTTAPFVGFPRCVVFSNTRCFLPVQLWRFGNGATFP</sequence>
<evidence type="ECO:0000313" key="2">
    <source>
        <dbReference type="Proteomes" id="UP000215086"/>
    </source>
</evidence>
<dbReference type="KEGG" id="ttf:THTE_4133"/>
<evidence type="ECO:0000313" key="1">
    <source>
        <dbReference type="EMBL" id="ASV76734.1"/>
    </source>
</evidence>